<keyword evidence="2 3" id="KW-0378">Hydrolase</keyword>
<reference evidence="4 5" key="1">
    <citation type="submission" date="2023-06" db="EMBL/GenBank/DDBJ databases">
        <title>Pelomonas sp. APW6 16S ribosomal RNA gene genome sequencing and assembly.</title>
        <authorList>
            <person name="Woo H."/>
        </authorList>
    </citation>
    <scope>NUCLEOTIDE SEQUENCE [LARGE SCALE GENOMIC DNA]</scope>
    <source>
        <strain evidence="4 5">APW6</strain>
    </source>
</reference>
<dbReference type="InterPro" id="IPR038592">
    <property type="entry name" value="CheD-like_sf"/>
</dbReference>
<keyword evidence="1 3" id="KW-0145">Chemotaxis</keyword>
<dbReference type="CDD" id="cd16352">
    <property type="entry name" value="CheD"/>
    <property type="match status" value="1"/>
</dbReference>
<gene>
    <name evidence="3" type="primary">cheD</name>
    <name evidence="4" type="ORF">QRD43_10180</name>
</gene>
<sequence length="173" mass="18584">MPSKTVGWHPGPGPSIMLLPGQLHFGQNVTLKTLLGSCVALTLWHPERRIGGMCHYLLPTRARQPGMPLDGRFGDEAVLTMAMCIERAGVKPDEFIAHLYGGADTMPDGAAVKLNVGERNIEQGWKLIEHFRFQLDGVDVGDNVPRHVVLDLQTGLVTARRGMPAGATVGGGA</sequence>
<name>A0ABT7LHD5_9BURK</name>
<comment type="similarity">
    <text evidence="3">Belongs to the CheD family.</text>
</comment>
<dbReference type="Proteomes" id="UP001238603">
    <property type="component" value="Unassembled WGS sequence"/>
</dbReference>
<dbReference type="HAMAP" id="MF_01440">
    <property type="entry name" value="CheD"/>
    <property type="match status" value="1"/>
</dbReference>
<evidence type="ECO:0000313" key="5">
    <source>
        <dbReference type="Proteomes" id="UP001238603"/>
    </source>
</evidence>
<dbReference type="Gene3D" id="3.30.1330.200">
    <property type="match status" value="1"/>
</dbReference>
<comment type="caution">
    <text evidence="4">The sequence shown here is derived from an EMBL/GenBank/DDBJ whole genome shotgun (WGS) entry which is preliminary data.</text>
</comment>
<dbReference type="InterPro" id="IPR005659">
    <property type="entry name" value="Chemorcpt_Glu_NH3ase_CheD"/>
</dbReference>
<dbReference type="InterPro" id="IPR011324">
    <property type="entry name" value="Cytotoxic_necrot_fac-like_cat"/>
</dbReference>
<dbReference type="SUPFAM" id="SSF64438">
    <property type="entry name" value="CNF1/YfiH-like putative cysteine hydrolases"/>
    <property type="match status" value="1"/>
</dbReference>
<dbReference type="PANTHER" id="PTHR35147">
    <property type="entry name" value="CHEMORECEPTOR GLUTAMINE DEAMIDASE CHED-RELATED"/>
    <property type="match status" value="1"/>
</dbReference>
<dbReference type="EC" id="3.5.1.44" evidence="3"/>
<comment type="function">
    <text evidence="3">Probably deamidates glutamine residues to glutamate on methyl-accepting chemotaxis receptors (MCPs), playing an important role in chemotaxis.</text>
</comment>
<dbReference type="Pfam" id="PF03975">
    <property type="entry name" value="CheD"/>
    <property type="match status" value="1"/>
</dbReference>
<evidence type="ECO:0000256" key="3">
    <source>
        <dbReference type="HAMAP-Rule" id="MF_01440"/>
    </source>
</evidence>
<organism evidence="4 5">
    <name type="scientific">Roseateles subflavus</name>
    <dbReference type="NCBI Taxonomy" id="3053353"/>
    <lineage>
        <taxon>Bacteria</taxon>
        <taxon>Pseudomonadati</taxon>
        <taxon>Pseudomonadota</taxon>
        <taxon>Betaproteobacteria</taxon>
        <taxon>Burkholderiales</taxon>
        <taxon>Sphaerotilaceae</taxon>
        <taxon>Roseateles</taxon>
    </lineage>
</organism>
<protein>
    <recommendedName>
        <fullName evidence="3">Probable chemoreceptor glutamine deamidase CheD</fullName>
        <ecNumber evidence="3">3.5.1.44</ecNumber>
    </recommendedName>
</protein>
<comment type="catalytic activity">
    <reaction evidence="3">
        <text>L-glutaminyl-[protein] + H2O = L-glutamyl-[protein] + NH4(+)</text>
        <dbReference type="Rhea" id="RHEA:16441"/>
        <dbReference type="Rhea" id="RHEA-COMP:10207"/>
        <dbReference type="Rhea" id="RHEA-COMP:10208"/>
        <dbReference type="ChEBI" id="CHEBI:15377"/>
        <dbReference type="ChEBI" id="CHEBI:28938"/>
        <dbReference type="ChEBI" id="CHEBI:29973"/>
        <dbReference type="ChEBI" id="CHEBI:30011"/>
        <dbReference type="EC" id="3.5.1.44"/>
    </reaction>
</comment>
<accession>A0ABT7LHD5</accession>
<evidence type="ECO:0000256" key="2">
    <source>
        <dbReference type="ARBA" id="ARBA00022801"/>
    </source>
</evidence>
<keyword evidence="5" id="KW-1185">Reference proteome</keyword>
<evidence type="ECO:0000313" key="4">
    <source>
        <dbReference type="EMBL" id="MDL5032270.1"/>
    </source>
</evidence>
<evidence type="ECO:0000256" key="1">
    <source>
        <dbReference type="ARBA" id="ARBA00022500"/>
    </source>
</evidence>
<dbReference type="EMBL" id="JASVDS010000002">
    <property type="protein sequence ID" value="MDL5032270.1"/>
    <property type="molecule type" value="Genomic_DNA"/>
</dbReference>
<proteinExistence type="inferred from homology"/>
<dbReference type="PANTHER" id="PTHR35147:SF1">
    <property type="entry name" value="CHEMORECEPTOR GLUTAMINE DEAMIDASE CHED-RELATED"/>
    <property type="match status" value="1"/>
</dbReference>